<feature type="region of interest" description="Disordered" evidence="1">
    <location>
        <begin position="92"/>
        <end position="118"/>
    </location>
</feature>
<evidence type="ECO:0000256" key="1">
    <source>
        <dbReference type="SAM" id="MobiDB-lite"/>
    </source>
</evidence>
<accession>A0A7Y9QYS9</accession>
<reference evidence="2 3" key="1">
    <citation type="submission" date="2020-07" db="EMBL/GenBank/DDBJ databases">
        <title>Genomic Encyclopedia of Archaeal and Bacterial Type Strains, Phase II (KMG-II): from individual species to whole genera.</title>
        <authorList>
            <person name="Goeker M."/>
        </authorList>
    </citation>
    <scope>NUCLEOTIDE SEQUENCE [LARGE SCALE GENOMIC DNA]</scope>
    <source>
        <strain evidence="2 3">DSM 21226</strain>
    </source>
</reference>
<dbReference type="RefSeq" id="WP_179632978.1">
    <property type="nucleotide sequence ID" value="NZ_CAXYYM010000087.1"/>
</dbReference>
<dbReference type="AlphaFoldDB" id="A0A7Y9QYS9"/>
<comment type="caution">
    <text evidence="2">The sequence shown here is derived from an EMBL/GenBank/DDBJ whole genome shotgun (WGS) entry which is preliminary data.</text>
</comment>
<evidence type="ECO:0008006" key="4">
    <source>
        <dbReference type="Google" id="ProtNLM"/>
    </source>
</evidence>
<protein>
    <recommendedName>
        <fullName evidence="4">DUF2917 domain-containing protein</fullName>
    </recommendedName>
</protein>
<keyword evidence="3" id="KW-1185">Reference proteome</keyword>
<dbReference type="InterPro" id="IPR021317">
    <property type="entry name" value="DUF2917"/>
</dbReference>
<name>A0A7Y9QYS9_9BURK</name>
<sequence>MDTTLHFTPSSPLSLRPGAVLTLARPHDGYTRVQVDAGRIWLTQSGDAGDHFLAAGEDWLLCGAGEVVIECDGAETARVQVWHAGVRPAAAHSRVSPARAAPPAPSAWAGRCAPGHSG</sequence>
<evidence type="ECO:0000313" key="3">
    <source>
        <dbReference type="Proteomes" id="UP000518288"/>
    </source>
</evidence>
<gene>
    <name evidence="2" type="ORF">BDD16_001031</name>
</gene>
<evidence type="ECO:0000313" key="2">
    <source>
        <dbReference type="EMBL" id="NYG32045.1"/>
    </source>
</evidence>
<proteinExistence type="predicted"/>
<organism evidence="2 3">
    <name type="scientific">Sphaerotilus montanus</name>
    <dbReference type="NCBI Taxonomy" id="522889"/>
    <lineage>
        <taxon>Bacteria</taxon>
        <taxon>Pseudomonadati</taxon>
        <taxon>Pseudomonadota</taxon>
        <taxon>Betaproteobacteria</taxon>
        <taxon>Burkholderiales</taxon>
        <taxon>Sphaerotilaceae</taxon>
        <taxon>Sphaerotilus</taxon>
    </lineage>
</organism>
<dbReference type="EMBL" id="JACCFH010000001">
    <property type="protein sequence ID" value="NYG32045.1"/>
    <property type="molecule type" value="Genomic_DNA"/>
</dbReference>
<dbReference type="Pfam" id="PF11142">
    <property type="entry name" value="DUF2917"/>
    <property type="match status" value="1"/>
</dbReference>
<dbReference type="Proteomes" id="UP000518288">
    <property type="component" value="Unassembled WGS sequence"/>
</dbReference>